<reference evidence="1 2" key="1">
    <citation type="journal article" date="2022" name="New Phytol.">
        <title>Ecological generalism drives hyperdiversity of secondary metabolite gene clusters in xylarialean endophytes.</title>
        <authorList>
            <person name="Franco M.E.E."/>
            <person name="Wisecaver J.H."/>
            <person name="Arnold A.E."/>
            <person name="Ju Y.M."/>
            <person name="Slot J.C."/>
            <person name="Ahrendt S."/>
            <person name="Moore L.P."/>
            <person name="Eastman K.E."/>
            <person name="Scott K."/>
            <person name="Konkel Z."/>
            <person name="Mondo S.J."/>
            <person name="Kuo A."/>
            <person name="Hayes R.D."/>
            <person name="Haridas S."/>
            <person name="Andreopoulos B."/>
            <person name="Riley R."/>
            <person name="LaButti K."/>
            <person name="Pangilinan J."/>
            <person name="Lipzen A."/>
            <person name="Amirebrahimi M."/>
            <person name="Yan J."/>
            <person name="Adam C."/>
            <person name="Keymanesh K."/>
            <person name="Ng V."/>
            <person name="Louie K."/>
            <person name="Northen T."/>
            <person name="Drula E."/>
            <person name="Henrissat B."/>
            <person name="Hsieh H.M."/>
            <person name="Youens-Clark K."/>
            <person name="Lutzoni F."/>
            <person name="Miadlikowska J."/>
            <person name="Eastwood D.C."/>
            <person name="Hamelin R.C."/>
            <person name="Grigoriev I.V."/>
            <person name="U'Ren J.M."/>
        </authorList>
    </citation>
    <scope>NUCLEOTIDE SEQUENCE [LARGE SCALE GENOMIC DNA]</scope>
    <source>
        <strain evidence="1 2">ER1909</strain>
    </source>
</reference>
<gene>
    <name evidence="1" type="ORF">F4821DRAFT_236620</name>
</gene>
<accession>A0ACC0D3Q6</accession>
<keyword evidence="2" id="KW-1185">Reference proteome</keyword>
<organism evidence="1 2">
    <name type="scientific">Hypoxylon rubiginosum</name>
    <dbReference type="NCBI Taxonomy" id="110542"/>
    <lineage>
        <taxon>Eukaryota</taxon>
        <taxon>Fungi</taxon>
        <taxon>Dikarya</taxon>
        <taxon>Ascomycota</taxon>
        <taxon>Pezizomycotina</taxon>
        <taxon>Sordariomycetes</taxon>
        <taxon>Xylariomycetidae</taxon>
        <taxon>Xylariales</taxon>
        <taxon>Hypoxylaceae</taxon>
        <taxon>Hypoxylon</taxon>
    </lineage>
</organism>
<dbReference type="EMBL" id="MU394309">
    <property type="protein sequence ID" value="KAI6087192.1"/>
    <property type="molecule type" value="Genomic_DNA"/>
</dbReference>
<evidence type="ECO:0000313" key="1">
    <source>
        <dbReference type="EMBL" id="KAI6087192.1"/>
    </source>
</evidence>
<proteinExistence type="predicted"/>
<comment type="caution">
    <text evidence="1">The sequence shown here is derived from an EMBL/GenBank/DDBJ whole genome shotgun (WGS) entry which is preliminary data.</text>
</comment>
<protein>
    <submittedName>
        <fullName evidence="1">Ankyrin repeat-containing domain protein</fullName>
    </submittedName>
</protein>
<sequence>MSKLANPSESHALSCDKDAVRMGLIVDDEPHEAVDIDIIAIHGIHGAANNPWQARGDATFRQVCESWTKRTVRAMTYNYCLVVLSPWEIHHEASKLLDALHALRSDNDGNMEESRPLMFISNDIGGLIVKAAIIQATLTPRRYVIAITSIRCLVFVACPHRLDGTRYLEDQLTNLLGGLQPPPQRIPTLARNLAESVRDINGDFIQSKVLVSAVLVNVFSTNTNPRDQVFDEYTATMDIPFERRIPSDSTHIKLAESLLNVDHQSNAELSGIACNFWLPKDHSPGTMKLLHTLLHLTSPIYPLEGCSDNENSDIAARICGQEDLINREDSLVLHITCESENQTSLLTKYLVRYINSSLTSNNFIFYFEFQEGDIRFDNVRSLMVTLLAQLLHNERQGRFDNIRRVLDVPSEYRGWTLEDMIQMWRHYRLTKVLGEVTYVLGGFDKCNDSSGIFLQHLKFIVNETELPIKLIITSTAGKYSNVDKAFVSCPENVYRRRDFASQDLLRLNEATENTTRLTCLFQDHPRLSILEPKLTHLMPHFSGSDGMFQVILQWLRHSSLTLHDVELTLDKIHQANPAATLDIILHLIPSERRSWSSRLLSFIATSVRPLSIRELCVISQLCTAVSSHGDVPTLDNLPPLYEQNILKDIIEWLGGILVVKNGEIRLAQPSLTTHEHVYQQHLDTLEVCIAYLDQISNPNTPQAFKKGGFQKELGLGSADILGPFPYATEHWSRHYDIVATTWSSSSTSHLGNQVRHLLKKESFLEYWGHVYSNIYTYFTEAEVSNHRPDPLSIVAQLGLKDLAQEFIADSSERYYTALFTAARNGHLSVVNILLEVMGKQSTMDWSRFMEAVIGASICENREVFRVLVKNLTRVPDTRPFVSTISPLLFRATWLGLDDVVGTLLELGVDPNQTESVHDSTPLHIAARMNHVVTLKRLIAHNGLTTNATASHNSNYQPIHPACNYGSLKCVEVLLDAEASLIPVEEGGFITPLFLAVEEGNFNVAEHLLKRDGRASEEKMEEYAFALHRATDMSYYRCIELLLRYGASPNELCSFQESPLQRAIRNHRSDICNLLLKNGANSNDSRVGSDPILDAAWQPDNGIVSLLIKYGALVDSGDSFGRTALHIAAGTRKIDVIKTLVGAKANIEAKDKFGYTPLCIAARGNAANIVDILATAGANVNVTIEWSGSDWTLLHLSYDLLEVTQTLLKHGANVNPPSSSRTPIALAAQSNCVEVVKVLLDNGANISGSDDNLTPFAQALREGHVKVVEVLLDMGADVDQSIGSTHALEHAIRTESSAMTELILQSSQKLDFRSGQCSRCLSSISYETPVHSVRCLLRAGADPNIEDNNGCTALCAAIKSSNIDVARYLLYPKAVRWRCKDHHDPRFCSFLYHAVLQSTVEMVRLLVEAKQDVHSATALVGTLVAATCYAWEGHDSNDEKSEEERNNEEKLKITRYLIREAGIRVDAKGGVLEYAINMAAAKCGPDMIRLLVDEGANIAVTDTYGRAPVHLACQNTLATLQALQLPDNDFTKRDKLGRLPLHYAAISGQEDLAREVLNRSRNVGIDIEERDYHGWTPLMWASRATRVWPRYLFEADHRLVIRFLLGEHADLTATTNGDNNTLTPVEIATYHRASMDIIQLLTASSVSRQPSERKGQGGAVANLYCDACLVFTYGYYYECVSCHDIIFCFKCYPSRKHVHEDHEWLKKGYEETYIPEGIVSAPSDKSTGDSGSVSDYEVEDILSEDEDPGIIIEEEPEVVTEE</sequence>
<evidence type="ECO:0000313" key="2">
    <source>
        <dbReference type="Proteomes" id="UP001497680"/>
    </source>
</evidence>
<dbReference type="Proteomes" id="UP001497680">
    <property type="component" value="Unassembled WGS sequence"/>
</dbReference>
<name>A0ACC0D3Q6_9PEZI</name>